<gene>
    <name evidence="1" type="primary">HERC2_0</name>
    <name evidence="1" type="ORF">E2C01_060968</name>
</gene>
<dbReference type="Proteomes" id="UP000324222">
    <property type="component" value="Unassembled WGS sequence"/>
</dbReference>
<evidence type="ECO:0000313" key="2">
    <source>
        <dbReference type="Proteomes" id="UP000324222"/>
    </source>
</evidence>
<protein>
    <submittedName>
        <fullName evidence="1">E3 ubiquitin-protein ligase HERC2</fullName>
    </submittedName>
</protein>
<organism evidence="1 2">
    <name type="scientific">Portunus trituberculatus</name>
    <name type="common">Swimming crab</name>
    <name type="synonym">Neptunus trituberculatus</name>
    <dbReference type="NCBI Taxonomy" id="210409"/>
    <lineage>
        <taxon>Eukaryota</taxon>
        <taxon>Metazoa</taxon>
        <taxon>Ecdysozoa</taxon>
        <taxon>Arthropoda</taxon>
        <taxon>Crustacea</taxon>
        <taxon>Multicrustacea</taxon>
        <taxon>Malacostraca</taxon>
        <taxon>Eumalacostraca</taxon>
        <taxon>Eucarida</taxon>
        <taxon>Decapoda</taxon>
        <taxon>Pleocyemata</taxon>
        <taxon>Brachyura</taxon>
        <taxon>Eubrachyura</taxon>
        <taxon>Portunoidea</taxon>
        <taxon>Portunidae</taxon>
        <taxon>Portuninae</taxon>
        <taxon>Portunus</taxon>
    </lineage>
</organism>
<sequence>MTAMNCELVWQGWTGGVSLRPQARLDSKWLKSDLQSLLQPDNLPSLYNQMVKDGEVVGPHVEGILNSAGATARKGGLKIL</sequence>
<accession>A0A5B7HB22</accession>
<proteinExistence type="predicted"/>
<comment type="caution">
    <text evidence="1">The sequence shown here is derived from an EMBL/GenBank/DDBJ whole genome shotgun (WGS) entry which is preliminary data.</text>
</comment>
<evidence type="ECO:0000313" key="1">
    <source>
        <dbReference type="EMBL" id="MPC66815.1"/>
    </source>
</evidence>
<dbReference type="AlphaFoldDB" id="A0A5B7HB22"/>
<name>A0A5B7HB22_PORTR</name>
<reference evidence="1 2" key="1">
    <citation type="submission" date="2019-05" db="EMBL/GenBank/DDBJ databases">
        <title>Another draft genome of Portunus trituberculatus and its Hox gene families provides insights of decapod evolution.</title>
        <authorList>
            <person name="Jeong J.-H."/>
            <person name="Song I."/>
            <person name="Kim S."/>
            <person name="Choi T."/>
            <person name="Kim D."/>
            <person name="Ryu S."/>
            <person name="Kim W."/>
        </authorList>
    </citation>
    <scope>NUCLEOTIDE SEQUENCE [LARGE SCALE GENOMIC DNA]</scope>
    <source>
        <tissue evidence="1">Muscle</tissue>
    </source>
</reference>
<dbReference type="OrthoDB" id="6342659at2759"/>
<dbReference type="EMBL" id="VSRR010025332">
    <property type="protein sequence ID" value="MPC66815.1"/>
    <property type="molecule type" value="Genomic_DNA"/>
</dbReference>
<keyword evidence="2" id="KW-1185">Reference proteome</keyword>